<evidence type="ECO:0000313" key="2">
    <source>
        <dbReference type="EMBL" id="SKA65029.1"/>
    </source>
</evidence>
<accession>A0A1T4VJA2</accession>
<sequence>MQEIPMNTASLYFGKSARLDAWLLHFLSENNLEYTIDPDKNASQEQMRFMLSLEENQVYLPCSDLLVPHLLSSKLDSDLTRRYHEKWVALVKLVRRYVPDKYTRKKIILLCRHKYRQIQASPIVIPSRMMKRFLTIFMTQSGIEDPFRGIRRRYNRQAQEAIESPELDRLLNVCPERYMSCKRLQDLRFDLDLMELERLIHLSTMSGIWTEAYYQAACDKITPTDLSAPESTRCLEETFGPCPGQPRKILYIPDRAGGLMFDILIIRSLLRQGHKVTLAVKEGFNFVSPSFWDWEHDPVLAKHISDAFFLQNSSVSKNELLSVQRQHPFLIISDGSREDLNLYRTSITFARAWKEADLIMATGHPQFRRLINTSQKFSRDVLCWWRDKSGRFQIRLKKRPKSIITFSEKDLGDKAFEIIEEMREARNSGQTVMFYSAIIGSLPGQVDLAIKVVDTYVRYLRKRLANTYIINPAEHFEEGMDADDLMYMWEKVQRSGLLNVWRFQTVADIERSFELMGMRVPPIWAGKDSTFSTGCTKEMQIALDVQRKHRELQIIGPAPEKFFRRSEYGVGKFSDAILEQ</sequence>
<name>A0A1T4VJA2_9BACT</name>
<protein>
    <submittedName>
        <fullName evidence="2">Uncharacterized conserved protein, contains ATP-grasp and redox domains</fullName>
    </submittedName>
</protein>
<dbReference type="InterPro" id="IPR002791">
    <property type="entry name" value="ARMT1-like_metal-bd"/>
</dbReference>
<reference evidence="2 3" key="1">
    <citation type="submission" date="2017-02" db="EMBL/GenBank/DDBJ databases">
        <authorList>
            <person name="Peterson S.W."/>
        </authorList>
    </citation>
    <scope>NUCLEOTIDE SEQUENCE [LARGE SCALE GENOMIC DNA]</scope>
    <source>
        <strain evidence="2 3">DSM 18034</strain>
    </source>
</reference>
<dbReference type="EMBL" id="FUYA01000001">
    <property type="protein sequence ID" value="SKA65029.1"/>
    <property type="molecule type" value="Genomic_DNA"/>
</dbReference>
<dbReference type="SUPFAM" id="SSF111321">
    <property type="entry name" value="AF1104-like"/>
    <property type="match status" value="1"/>
</dbReference>
<dbReference type="Pfam" id="PF01937">
    <property type="entry name" value="ARMT1-like_dom"/>
    <property type="match status" value="1"/>
</dbReference>
<keyword evidence="3" id="KW-1185">Reference proteome</keyword>
<evidence type="ECO:0000259" key="1">
    <source>
        <dbReference type="Pfam" id="PF01937"/>
    </source>
</evidence>
<dbReference type="RefSeq" id="WP_078683758.1">
    <property type="nucleotide sequence ID" value="NZ_FUYA01000001.1"/>
</dbReference>
<dbReference type="InterPro" id="IPR036075">
    <property type="entry name" value="ARMT-1-like_metal-bd_sf"/>
</dbReference>
<evidence type="ECO:0000313" key="3">
    <source>
        <dbReference type="Proteomes" id="UP000189733"/>
    </source>
</evidence>
<dbReference type="STRING" id="1121442.SAMN02745702_00451"/>
<feature type="domain" description="Damage-control phosphatase ARMT1-like metal-binding" evidence="1">
    <location>
        <begin position="96"/>
        <end position="375"/>
    </location>
</feature>
<organism evidence="2 3">
    <name type="scientific">Desulfobaculum bizertense DSM 18034</name>
    <dbReference type="NCBI Taxonomy" id="1121442"/>
    <lineage>
        <taxon>Bacteria</taxon>
        <taxon>Pseudomonadati</taxon>
        <taxon>Thermodesulfobacteriota</taxon>
        <taxon>Desulfovibrionia</taxon>
        <taxon>Desulfovibrionales</taxon>
        <taxon>Desulfovibrionaceae</taxon>
        <taxon>Desulfobaculum</taxon>
    </lineage>
</organism>
<dbReference type="Proteomes" id="UP000189733">
    <property type="component" value="Unassembled WGS sequence"/>
</dbReference>
<dbReference type="Gene3D" id="3.40.50.10880">
    <property type="entry name" value="Uncharacterised protein PF01937, DUF89, domain 3"/>
    <property type="match status" value="1"/>
</dbReference>
<dbReference type="AlphaFoldDB" id="A0A1T4VJA2"/>
<dbReference type="OrthoDB" id="5409427at2"/>
<proteinExistence type="predicted"/>
<gene>
    <name evidence="2" type="ORF">SAMN02745702_00451</name>
</gene>